<dbReference type="InterPro" id="IPR038157">
    <property type="entry name" value="FeoA_core_dom"/>
</dbReference>
<comment type="caution">
    <text evidence="18">The sequence shown here is derived from an EMBL/GenBank/DDBJ whole genome shotgun (WGS) entry which is preliminary data.</text>
</comment>
<evidence type="ECO:0000256" key="9">
    <source>
        <dbReference type="ARBA" id="ARBA00023125"/>
    </source>
</evidence>
<reference evidence="18 19" key="1">
    <citation type="journal article" date="2016" name="Nat. Commun.">
        <title>Thousands of microbial genomes shed light on interconnected biogeochemical processes in an aquifer system.</title>
        <authorList>
            <person name="Anantharaman K."/>
            <person name="Brown C.T."/>
            <person name="Hug L.A."/>
            <person name="Sharon I."/>
            <person name="Castelle C.J."/>
            <person name="Probst A.J."/>
            <person name="Thomas B.C."/>
            <person name="Singh A."/>
            <person name="Wilkins M.J."/>
            <person name="Karaoz U."/>
            <person name="Brodie E.L."/>
            <person name="Williams K.H."/>
            <person name="Hubbard S.S."/>
            <person name="Banfield J.F."/>
        </authorList>
    </citation>
    <scope>NUCLEOTIDE SEQUENCE [LARGE SCALE GENOMIC DNA]</scope>
</reference>
<evidence type="ECO:0000259" key="15">
    <source>
        <dbReference type="Pfam" id="PF01325"/>
    </source>
</evidence>
<dbReference type="GO" id="GO:0005737">
    <property type="term" value="C:cytoplasm"/>
    <property type="evidence" value="ECO:0007669"/>
    <property type="project" value="UniProtKB-SubCell"/>
</dbReference>
<dbReference type="AlphaFoldDB" id="A0A1F6G590"/>
<dbReference type="STRING" id="1817772.A2527_13645"/>
<evidence type="ECO:0000256" key="2">
    <source>
        <dbReference type="ARBA" id="ARBA00007871"/>
    </source>
</evidence>
<dbReference type="SUPFAM" id="SSF46785">
    <property type="entry name" value="Winged helix' DNA-binding domain"/>
    <property type="match status" value="1"/>
</dbReference>
<keyword evidence="9" id="KW-0238">DNA-binding</keyword>
<evidence type="ECO:0000256" key="7">
    <source>
        <dbReference type="ARBA" id="ARBA00023004"/>
    </source>
</evidence>
<dbReference type="InterPro" id="IPR007167">
    <property type="entry name" value="Fe-transptr_FeoA-like"/>
</dbReference>
<comment type="subcellular location">
    <subcellularLocation>
        <location evidence="1">Cytoplasm</location>
    </subcellularLocation>
</comment>
<feature type="domain" description="HTH dtxR-type" evidence="15">
    <location>
        <begin position="9"/>
        <end position="58"/>
    </location>
</feature>
<keyword evidence="5" id="KW-0963">Cytoplasm</keyword>
<proteinExistence type="inferred from homology"/>
<comment type="function">
    <text evidence="13">In the presence of manganese, represses expression of mntH and mntS. Up-regulates expression of mntP.</text>
</comment>
<dbReference type="InterPro" id="IPR022689">
    <property type="entry name" value="Iron_dep_repressor"/>
</dbReference>
<dbReference type="Gene3D" id="1.10.10.10">
    <property type="entry name" value="Winged helix-like DNA-binding domain superfamily/Winged helix DNA-binding domain"/>
    <property type="match status" value="1"/>
</dbReference>
<dbReference type="PANTHER" id="PTHR33238">
    <property type="entry name" value="IRON (METAL) DEPENDENT REPRESSOR, DTXR FAMILY"/>
    <property type="match status" value="1"/>
</dbReference>
<evidence type="ECO:0000259" key="17">
    <source>
        <dbReference type="Pfam" id="PF04023"/>
    </source>
</evidence>
<keyword evidence="8" id="KW-0805">Transcription regulation</keyword>
<keyword evidence="12" id="KW-0464">Manganese</keyword>
<evidence type="ECO:0000256" key="14">
    <source>
        <dbReference type="ARBA" id="ARBA00032593"/>
    </source>
</evidence>
<keyword evidence="10" id="KW-0010">Activator</keyword>
<keyword evidence="11" id="KW-0804">Transcription</keyword>
<gene>
    <name evidence="18" type="ORF">A2527_13645</name>
</gene>
<dbReference type="SUPFAM" id="SSF50037">
    <property type="entry name" value="C-terminal domain of transcriptional repressors"/>
    <property type="match status" value="1"/>
</dbReference>
<feature type="domain" description="Ferrous iron transporter FeoA-like" evidence="17">
    <location>
        <begin position="148"/>
        <end position="220"/>
    </location>
</feature>
<dbReference type="InterPro" id="IPR008988">
    <property type="entry name" value="Transcriptional_repressor_C"/>
</dbReference>
<dbReference type="PANTHER" id="PTHR33238:SF11">
    <property type="entry name" value="TRANSCRIPTIONAL REGULATOR MNTR"/>
    <property type="match status" value="1"/>
</dbReference>
<keyword evidence="6" id="KW-0678">Repressor</keyword>
<keyword evidence="7" id="KW-0408">Iron</keyword>
<dbReference type="InterPro" id="IPR022687">
    <property type="entry name" value="HTH_DTXR"/>
</dbReference>
<evidence type="ECO:0000256" key="8">
    <source>
        <dbReference type="ARBA" id="ARBA00023015"/>
    </source>
</evidence>
<feature type="domain" description="Iron dependent repressor metal binding and dimerisation" evidence="16">
    <location>
        <begin position="67"/>
        <end position="135"/>
    </location>
</feature>
<accession>A0A1F6G590</accession>
<dbReference type="GO" id="GO:0046983">
    <property type="term" value="F:protein dimerization activity"/>
    <property type="evidence" value="ECO:0007669"/>
    <property type="project" value="InterPro"/>
</dbReference>
<dbReference type="InterPro" id="IPR050536">
    <property type="entry name" value="DtxR_MntR_Metal-Reg"/>
</dbReference>
<dbReference type="InterPro" id="IPR001367">
    <property type="entry name" value="Fe_dep_repressor"/>
</dbReference>
<dbReference type="Proteomes" id="UP000178449">
    <property type="component" value="Unassembled WGS sequence"/>
</dbReference>
<dbReference type="SUPFAM" id="SSF47979">
    <property type="entry name" value="Iron-dependent repressor protein, dimerization domain"/>
    <property type="match status" value="1"/>
</dbReference>
<evidence type="ECO:0000256" key="10">
    <source>
        <dbReference type="ARBA" id="ARBA00023159"/>
    </source>
</evidence>
<dbReference type="Gene3D" id="2.30.30.90">
    <property type="match status" value="1"/>
</dbReference>
<evidence type="ECO:0000256" key="3">
    <source>
        <dbReference type="ARBA" id="ARBA00011738"/>
    </source>
</evidence>
<comment type="similarity">
    <text evidence="2">Belongs to the DtxR/MntR family.</text>
</comment>
<name>A0A1F6G590_9PROT</name>
<sequence>MAVERSSIVIEEYLQAIYAFSRGDLPVKSVQLAERLASSPSTVHATLGRMQRDGFIEMGYKKQIALTPKGLLEAETLTRRHQLVETFLCDHLGIPWHEVHQHAHVLEHGLTPLVEERLAEFLGFPDNCPHGSPIPGGLGRLPEQMVFLDQLPVGQEFSVVLIQEALEDQPELMEFLERHHLTPGEKLQLRERVEATNSLILNRDNQPFSLPLSIAALIGVVVGA</sequence>
<evidence type="ECO:0000256" key="5">
    <source>
        <dbReference type="ARBA" id="ARBA00022490"/>
    </source>
</evidence>
<protein>
    <recommendedName>
        <fullName evidence="4">Transcriptional regulator MntR</fullName>
    </recommendedName>
    <alternativeName>
        <fullName evidence="14">Manganese transport regulator</fullName>
    </alternativeName>
</protein>
<dbReference type="Pfam" id="PF02742">
    <property type="entry name" value="Fe_dep_repr_C"/>
    <property type="match status" value="1"/>
</dbReference>
<evidence type="ECO:0000313" key="18">
    <source>
        <dbReference type="EMBL" id="OGG93283.1"/>
    </source>
</evidence>
<dbReference type="GO" id="GO:0046914">
    <property type="term" value="F:transition metal ion binding"/>
    <property type="evidence" value="ECO:0007669"/>
    <property type="project" value="InterPro"/>
</dbReference>
<evidence type="ECO:0000313" key="19">
    <source>
        <dbReference type="Proteomes" id="UP000178449"/>
    </source>
</evidence>
<evidence type="ECO:0000256" key="1">
    <source>
        <dbReference type="ARBA" id="ARBA00004496"/>
    </source>
</evidence>
<dbReference type="InterPro" id="IPR036390">
    <property type="entry name" value="WH_DNA-bd_sf"/>
</dbReference>
<dbReference type="InterPro" id="IPR036388">
    <property type="entry name" value="WH-like_DNA-bd_sf"/>
</dbReference>
<dbReference type="GO" id="GO:0003677">
    <property type="term" value="F:DNA binding"/>
    <property type="evidence" value="ECO:0007669"/>
    <property type="project" value="UniProtKB-KW"/>
</dbReference>
<evidence type="ECO:0000256" key="11">
    <source>
        <dbReference type="ARBA" id="ARBA00023163"/>
    </source>
</evidence>
<evidence type="ECO:0000256" key="4">
    <source>
        <dbReference type="ARBA" id="ARBA00022386"/>
    </source>
</evidence>
<dbReference type="EMBL" id="MFNE01000052">
    <property type="protein sequence ID" value="OGG93283.1"/>
    <property type="molecule type" value="Genomic_DNA"/>
</dbReference>
<comment type="subunit">
    <text evidence="3">Homodimer.</text>
</comment>
<dbReference type="Pfam" id="PF01325">
    <property type="entry name" value="Fe_dep_repress"/>
    <property type="match status" value="1"/>
</dbReference>
<dbReference type="Pfam" id="PF04023">
    <property type="entry name" value="FeoA"/>
    <property type="match status" value="1"/>
</dbReference>
<evidence type="ECO:0000256" key="12">
    <source>
        <dbReference type="ARBA" id="ARBA00023211"/>
    </source>
</evidence>
<evidence type="ECO:0000256" key="6">
    <source>
        <dbReference type="ARBA" id="ARBA00022491"/>
    </source>
</evidence>
<evidence type="ECO:0000256" key="13">
    <source>
        <dbReference type="ARBA" id="ARBA00025185"/>
    </source>
</evidence>
<evidence type="ECO:0000259" key="16">
    <source>
        <dbReference type="Pfam" id="PF02742"/>
    </source>
</evidence>
<dbReference type="SMART" id="SM00529">
    <property type="entry name" value="HTH_DTXR"/>
    <property type="match status" value="1"/>
</dbReference>
<organism evidence="18 19">
    <name type="scientific">Candidatus Lambdaproteobacteria bacterium RIFOXYD2_FULL_50_16</name>
    <dbReference type="NCBI Taxonomy" id="1817772"/>
    <lineage>
        <taxon>Bacteria</taxon>
        <taxon>Pseudomonadati</taxon>
        <taxon>Pseudomonadota</taxon>
        <taxon>Candidatus Lambdaproteobacteria</taxon>
    </lineage>
</organism>
<dbReference type="InterPro" id="IPR036421">
    <property type="entry name" value="Fe_dep_repressor_sf"/>
</dbReference>
<dbReference type="GO" id="GO:0003700">
    <property type="term" value="F:DNA-binding transcription factor activity"/>
    <property type="evidence" value="ECO:0007669"/>
    <property type="project" value="InterPro"/>
</dbReference>